<reference evidence="8 9" key="1">
    <citation type="submission" date="2006-10" db="EMBL/GenBank/DDBJ databases">
        <title>Complete sequence of Methanosaeta thermophila PT.</title>
        <authorList>
            <consortium name="US DOE Joint Genome Institute"/>
            <person name="Copeland A."/>
            <person name="Lucas S."/>
            <person name="Lapidus A."/>
            <person name="Barry K."/>
            <person name="Detter J.C."/>
            <person name="Glavina del Rio T."/>
            <person name="Hammon N."/>
            <person name="Israni S."/>
            <person name="Pitluck S."/>
            <person name="Chain P."/>
            <person name="Malfatti S."/>
            <person name="Shin M."/>
            <person name="Vergez L."/>
            <person name="Schmutz J."/>
            <person name="Larimer F."/>
            <person name="Land M."/>
            <person name="Hauser L."/>
            <person name="Kyrpides N."/>
            <person name="Kim E."/>
            <person name="Smith K.S."/>
            <person name="Ingram-Smith C."/>
            <person name="Richardson P."/>
        </authorList>
    </citation>
    <scope>NUCLEOTIDE SEQUENCE [LARGE SCALE GENOMIC DNA]</scope>
    <source>
        <strain evidence="9">DSM 6194 / JCM 14653 / NBRC 101360 / PT</strain>
    </source>
</reference>
<evidence type="ECO:0000259" key="6">
    <source>
        <dbReference type="Pfam" id="PF19289"/>
    </source>
</evidence>
<evidence type="ECO:0000256" key="2">
    <source>
        <dbReference type="ARBA" id="ARBA00022670"/>
    </source>
</evidence>
<dbReference type="Pfam" id="PF19290">
    <property type="entry name" value="PmbA_TldD_2nd"/>
    <property type="match status" value="1"/>
</dbReference>
<dbReference type="InterPro" id="IPR025502">
    <property type="entry name" value="TldD"/>
</dbReference>
<dbReference type="Gene3D" id="3.30.2290.10">
    <property type="entry name" value="PmbA/TldD superfamily"/>
    <property type="match status" value="1"/>
</dbReference>
<evidence type="ECO:0000259" key="5">
    <source>
        <dbReference type="Pfam" id="PF01523"/>
    </source>
</evidence>
<dbReference type="STRING" id="349307.Mthe_0596"/>
<organism evidence="8 9">
    <name type="scientific">Methanothrix thermoacetophila (strain DSM 6194 / JCM 14653 / NBRC 101360 / PT)</name>
    <name type="common">Methanosaeta thermophila</name>
    <dbReference type="NCBI Taxonomy" id="349307"/>
    <lineage>
        <taxon>Archaea</taxon>
        <taxon>Methanobacteriati</taxon>
        <taxon>Methanobacteriota</taxon>
        <taxon>Stenosarchaea group</taxon>
        <taxon>Methanomicrobia</taxon>
        <taxon>Methanotrichales</taxon>
        <taxon>Methanotrichaceae</taxon>
        <taxon>Methanothrix</taxon>
    </lineage>
</organism>
<keyword evidence="2" id="KW-0645">Protease</keyword>
<dbReference type="InterPro" id="IPR002510">
    <property type="entry name" value="Metalloprtase-TldD/E_N"/>
</dbReference>
<dbReference type="RefSeq" id="WP_011695784.1">
    <property type="nucleotide sequence ID" value="NC_008553.1"/>
</dbReference>
<dbReference type="EMBL" id="CP000477">
    <property type="protein sequence ID" value="ABK14387.1"/>
    <property type="molecule type" value="Genomic_DNA"/>
</dbReference>
<dbReference type="InterPro" id="IPR051463">
    <property type="entry name" value="Peptidase_U62_metallo"/>
</dbReference>
<dbReference type="GeneID" id="4461741"/>
<evidence type="ECO:0000256" key="1">
    <source>
        <dbReference type="ARBA" id="ARBA00005836"/>
    </source>
</evidence>
<dbReference type="GO" id="GO:0005829">
    <property type="term" value="C:cytosol"/>
    <property type="evidence" value="ECO:0007669"/>
    <property type="project" value="TreeGrafter"/>
</dbReference>
<sequence length="437" mass="47195">MEFFDTRIVRGRRISIVVDNSKVEEISESIFQGVAVRALVDGAWGFVRSDSIEDLERSIERACGIARAIGGREILNLAESERGLSCRVPVKKDPSSVSLEEKVDLVREIERAARLPGISSTRVFYTDILTETEYSSSDGASLRSSVTRTGFGISAVAMRSGLLQSSSEIRAGVCGLELIEREDPFELARRAARTALDLLDARVPEGGRFPVVLDQELGGVFIHEAVGHAAEGDIVLEGGSILQGRVGEQIGSELVTVKDDPSLMHYGHYPFDDEGSAARETVLVENGILRSYLHTRETAGRLGGSPRNARAQGYNRPIVRMSNTYLANGDWSLEEIFEEMRDGVYLIGSRGGQVNTAEGIFQFNARRGYLVRKGEISELIRDVSLSGQTLSILKGVRAVADDLRFNSGGCGKGGQVVPVGDGAPHILIDEAVVGGAG</sequence>
<feature type="domain" description="Metalloprotease TldD/E N-terminal" evidence="5">
    <location>
        <begin position="5"/>
        <end position="66"/>
    </location>
</feature>
<dbReference type="SUPFAM" id="SSF111283">
    <property type="entry name" value="Putative modulator of DNA gyrase, PmbA/TldD"/>
    <property type="match status" value="1"/>
</dbReference>
<dbReference type="OrthoDB" id="98233at2157"/>
<name>A0B6R3_METTP</name>
<dbReference type="InterPro" id="IPR045570">
    <property type="entry name" value="Metalloprtase-TldD/E_cen_dom"/>
</dbReference>
<comment type="similarity">
    <text evidence="1">Belongs to the peptidase U62 family.</text>
</comment>
<dbReference type="AlphaFoldDB" id="A0B6R3"/>
<dbReference type="HOGENOM" id="CLU_026425_1_2_2"/>
<dbReference type="InterPro" id="IPR035068">
    <property type="entry name" value="TldD/PmbA_N"/>
</dbReference>
<feature type="domain" description="Metalloprotease TldD/E C-terminal" evidence="6">
    <location>
        <begin position="207"/>
        <end position="435"/>
    </location>
</feature>
<dbReference type="PANTHER" id="PTHR30624">
    <property type="entry name" value="UNCHARACTERIZED PROTEIN TLDD AND PMBA"/>
    <property type="match status" value="1"/>
</dbReference>
<evidence type="ECO:0000256" key="3">
    <source>
        <dbReference type="ARBA" id="ARBA00022801"/>
    </source>
</evidence>
<evidence type="ECO:0000313" key="8">
    <source>
        <dbReference type="EMBL" id="ABK14387.1"/>
    </source>
</evidence>
<accession>A0B6R3</accession>
<dbReference type="GO" id="GO:0006508">
    <property type="term" value="P:proteolysis"/>
    <property type="evidence" value="ECO:0007669"/>
    <property type="project" value="UniProtKB-KW"/>
</dbReference>
<evidence type="ECO:0000259" key="7">
    <source>
        <dbReference type="Pfam" id="PF19290"/>
    </source>
</evidence>
<dbReference type="InterPro" id="IPR045569">
    <property type="entry name" value="Metalloprtase-TldD/E_C"/>
</dbReference>
<dbReference type="KEGG" id="mtp:Mthe_0596"/>
<gene>
    <name evidence="8" type="ordered locus">Mthe_0596</name>
</gene>
<keyword evidence="9" id="KW-1185">Reference proteome</keyword>
<evidence type="ECO:0000256" key="4">
    <source>
        <dbReference type="ARBA" id="ARBA00023049"/>
    </source>
</evidence>
<feature type="domain" description="Metalloprotease TldD/E central" evidence="7">
    <location>
        <begin position="92"/>
        <end position="199"/>
    </location>
</feature>
<keyword evidence="4" id="KW-0482">Metalloprotease</keyword>
<dbReference type="GO" id="GO:0008237">
    <property type="term" value="F:metallopeptidase activity"/>
    <property type="evidence" value="ECO:0007669"/>
    <property type="project" value="UniProtKB-KW"/>
</dbReference>
<proteinExistence type="inferred from homology"/>
<dbReference type="PANTHER" id="PTHR30624:SF0">
    <property type="entry name" value="METALLOPROTEASE SLR0863"/>
    <property type="match status" value="1"/>
</dbReference>
<dbReference type="Pfam" id="PF01523">
    <property type="entry name" value="PmbA_TldD_1st"/>
    <property type="match status" value="1"/>
</dbReference>
<evidence type="ECO:0000313" key="9">
    <source>
        <dbReference type="Proteomes" id="UP000000674"/>
    </source>
</evidence>
<keyword evidence="3" id="KW-0378">Hydrolase</keyword>
<dbReference type="InterPro" id="IPR036059">
    <property type="entry name" value="TldD/PmbA_sf"/>
</dbReference>
<dbReference type="PIRSF" id="PIRSF004919">
    <property type="entry name" value="TldD"/>
    <property type="match status" value="1"/>
</dbReference>
<protein>
    <submittedName>
        <fullName evidence="8">Peptidase U62, modulator of DNA gyrase</fullName>
    </submittedName>
</protein>
<dbReference type="Proteomes" id="UP000000674">
    <property type="component" value="Chromosome"/>
</dbReference>
<dbReference type="Pfam" id="PF19289">
    <property type="entry name" value="PmbA_TldD_3rd"/>
    <property type="match status" value="1"/>
</dbReference>